<evidence type="ECO:0000256" key="4">
    <source>
        <dbReference type="HAMAP-Rule" id="MF_01320"/>
    </source>
</evidence>
<comment type="subunit">
    <text evidence="4">Part of the 50S ribosomal subunit. Forms a bridge to the 30S subunit in the 70S ribosome.</text>
</comment>
<evidence type="ECO:0000259" key="6">
    <source>
        <dbReference type="SMART" id="SM01382"/>
    </source>
</evidence>
<dbReference type="NCBIfam" id="NF007180">
    <property type="entry name" value="PRK09612.1"/>
    <property type="match status" value="1"/>
</dbReference>
<feature type="domain" description="Large ribosomal subunit protein uL2 C-terminal" evidence="6">
    <location>
        <begin position="85"/>
        <end position="216"/>
    </location>
</feature>
<dbReference type="InterPro" id="IPR023672">
    <property type="entry name" value="Ribosomal_uL2_arc_euk"/>
</dbReference>
<dbReference type="InterPro" id="IPR008991">
    <property type="entry name" value="Translation_prot_SH3-like_sf"/>
</dbReference>
<dbReference type="InterPro" id="IPR002171">
    <property type="entry name" value="Ribosomal_uL2"/>
</dbReference>
<evidence type="ECO:0000256" key="5">
    <source>
        <dbReference type="SAM" id="MobiDB-lite"/>
    </source>
</evidence>
<gene>
    <name evidence="8" type="primary">rplB</name>
    <name evidence="4" type="synonym">rpl2</name>
    <name evidence="8" type="ORF">SVXNc_0175</name>
</gene>
<comment type="similarity">
    <text evidence="1 4">Belongs to the universal ribosomal protein uL2 family.</text>
</comment>
<dbReference type="SUPFAM" id="SSF50104">
    <property type="entry name" value="Translation proteins SH3-like domain"/>
    <property type="match status" value="1"/>
</dbReference>
<dbReference type="Pfam" id="PF00181">
    <property type="entry name" value="Ribosomal_L2_N"/>
    <property type="match status" value="1"/>
</dbReference>
<dbReference type="SUPFAM" id="SSF50249">
    <property type="entry name" value="Nucleic acid-binding proteins"/>
    <property type="match status" value="1"/>
</dbReference>
<dbReference type="Gene3D" id="2.30.30.30">
    <property type="match status" value="1"/>
</dbReference>
<evidence type="ECO:0000313" key="8">
    <source>
        <dbReference type="EMBL" id="WEL19207.1"/>
    </source>
</evidence>
<evidence type="ECO:0000256" key="3">
    <source>
        <dbReference type="ARBA" id="ARBA00023274"/>
    </source>
</evidence>
<dbReference type="Pfam" id="PF03947">
    <property type="entry name" value="Ribosomal_L2_C"/>
    <property type="match status" value="1"/>
</dbReference>
<feature type="compositionally biased region" description="Polar residues" evidence="5">
    <location>
        <begin position="13"/>
        <end position="23"/>
    </location>
</feature>
<dbReference type="InterPro" id="IPR012340">
    <property type="entry name" value="NA-bd_OB-fold"/>
</dbReference>
<dbReference type="InterPro" id="IPR022669">
    <property type="entry name" value="Ribosomal_uL2_C"/>
</dbReference>
<dbReference type="SMART" id="SM01382">
    <property type="entry name" value="Ribosomal_L2_C"/>
    <property type="match status" value="1"/>
</dbReference>
<dbReference type="PANTHER" id="PTHR13691">
    <property type="entry name" value="RIBOSOMAL PROTEIN L2"/>
    <property type="match status" value="1"/>
</dbReference>
<proteinExistence type="inferred from homology"/>
<evidence type="ECO:0000313" key="9">
    <source>
        <dbReference type="Proteomes" id="UP001218034"/>
    </source>
</evidence>
<keyword evidence="9" id="KW-1185">Reference proteome</keyword>
<accession>A0ABY8CDB0</accession>
<sequence>MGEPIRQQRRGKGSSTWRANSRNGKGDVEIKNAETAGTVVDIQHDPARTAPVAIVEYEDGEERAILAPETVQEGDEVHIGPSAPIEPGNTLPIGEIPEGVPIHSIETQPGDGGKLVRASGTYAFVVTHEKGGTRIRLPSKSFKKLNTQCRATIGKVAAGGRKDKPFVKAGNKHHAMKARGKKYPHVSAVAMNAVDHPFGGSAKPGMPKTVSRHASPGSKVGSVSARKTGNKTE</sequence>
<dbReference type="PIRSF" id="PIRSF002158">
    <property type="entry name" value="Ribosomal_L2"/>
    <property type="match status" value="1"/>
</dbReference>
<evidence type="ECO:0000256" key="2">
    <source>
        <dbReference type="ARBA" id="ARBA00022980"/>
    </source>
</evidence>
<name>A0ABY8CDB0_9ARCH</name>
<evidence type="ECO:0000256" key="1">
    <source>
        <dbReference type="ARBA" id="ARBA00005636"/>
    </source>
</evidence>
<dbReference type="InterPro" id="IPR022666">
    <property type="entry name" value="Ribosomal_uL2_RNA-bd_dom"/>
</dbReference>
<dbReference type="PANTHER" id="PTHR13691:SF16">
    <property type="entry name" value="LARGE RIBOSOMAL SUBUNIT PROTEIN UL2"/>
    <property type="match status" value="1"/>
</dbReference>
<feature type="region of interest" description="Disordered" evidence="5">
    <location>
        <begin position="1"/>
        <end position="32"/>
    </location>
</feature>
<evidence type="ECO:0000259" key="7">
    <source>
        <dbReference type="SMART" id="SM01383"/>
    </source>
</evidence>
<feature type="region of interest" description="Disordered" evidence="5">
    <location>
        <begin position="198"/>
        <end position="233"/>
    </location>
</feature>
<dbReference type="GeneID" id="98290215"/>
<keyword evidence="3 4" id="KW-0687">Ribonucleoprotein</keyword>
<keyword evidence="2 4" id="KW-0689">Ribosomal protein</keyword>
<dbReference type="Proteomes" id="UP001218034">
    <property type="component" value="Chromosome"/>
</dbReference>
<dbReference type="Gene3D" id="4.10.950.10">
    <property type="entry name" value="Ribosomal protein L2, domain 3"/>
    <property type="match status" value="1"/>
</dbReference>
<dbReference type="InterPro" id="IPR014722">
    <property type="entry name" value="Rib_uL2_dom2"/>
</dbReference>
<dbReference type="SMART" id="SM01383">
    <property type="entry name" value="Ribosomal_L2"/>
    <property type="match status" value="1"/>
</dbReference>
<dbReference type="Gene3D" id="2.40.50.140">
    <property type="entry name" value="Nucleic acid-binding proteins"/>
    <property type="match status" value="1"/>
</dbReference>
<keyword evidence="4" id="KW-0694">RNA-binding</keyword>
<reference evidence="8 9" key="1">
    <citation type="submission" date="2022-09" db="EMBL/GenBank/DDBJ databases">
        <title>Xylan utilization by haloarchaea-nanohaloarchaea associations.</title>
        <authorList>
            <person name="Yakimov M."/>
        </authorList>
    </citation>
    <scope>NUCLEOTIDE SEQUENCE [LARGE SCALE GENOMIC DNA]</scope>
    <source>
        <strain evidence="8 9">SVXNc</strain>
    </source>
</reference>
<protein>
    <recommendedName>
        <fullName evidence="4">Large ribosomal subunit protein uL2</fullName>
    </recommendedName>
</protein>
<dbReference type="InterPro" id="IPR014726">
    <property type="entry name" value="Ribosomal_uL2_dom3"/>
</dbReference>
<dbReference type="GO" id="GO:0005840">
    <property type="term" value="C:ribosome"/>
    <property type="evidence" value="ECO:0007669"/>
    <property type="project" value="UniProtKB-KW"/>
</dbReference>
<feature type="domain" description="Large ribosomal subunit protein uL2 RNA-binding" evidence="7">
    <location>
        <begin position="11"/>
        <end position="79"/>
    </location>
</feature>
<organism evidence="8 9">
    <name type="scientific">Candidatus Nanohalococcus occultus</name>
    <dbReference type="NCBI Taxonomy" id="2978047"/>
    <lineage>
        <taxon>Archaea</taxon>
        <taxon>Candidatus Nanohalarchaeota</taxon>
        <taxon>Candidatus Nanohalarchaeota incertae sedis</taxon>
        <taxon>Candidatus Nanohalococcus</taxon>
    </lineage>
</organism>
<keyword evidence="4" id="KW-0699">rRNA-binding</keyword>
<comment type="function">
    <text evidence="4">One of the primary rRNA binding proteins. Required for association of the 30S and 50S subunits to form the 70S ribosome, for tRNA binding and peptide bond formation. It has been suggested to have peptidyltransferase activity; this is somewhat controversial. Makes several contacts with the 16S rRNA in the 70S ribosome.</text>
</comment>
<dbReference type="EMBL" id="CP104395">
    <property type="protein sequence ID" value="WEL19207.1"/>
    <property type="molecule type" value="Genomic_DNA"/>
</dbReference>
<dbReference type="HAMAP" id="MF_01320_A">
    <property type="entry name" value="Ribosomal_uL2_A"/>
    <property type="match status" value="1"/>
</dbReference>
<dbReference type="RefSeq" id="WP_347722079.1">
    <property type="nucleotide sequence ID" value="NZ_CP104395.1"/>
</dbReference>